<name>N6YXX5_9RHOO</name>
<keyword evidence="1" id="KW-0732">Signal</keyword>
<dbReference type="EMBL" id="AMXF01000111">
    <property type="protein sequence ID" value="ENO96410.1"/>
    <property type="molecule type" value="Genomic_DNA"/>
</dbReference>
<evidence type="ECO:0000256" key="1">
    <source>
        <dbReference type="SAM" id="SignalP"/>
    </source>
</evidence>
<dbReference type="OrthoDB" id="8527530at2"/>
<accession>N6YXX5</accession>
<evidence type="ECO:0000313" key="3">
    <source>
        <dbReference type="Proteomes" id="UP000013047"/>
    </source>
</evidence>
<protein>
    <submittedName>
        <fullName evidence="2">Uncharacterized protein</fullName>
    </submittedName>
</protein>
<dbReference type="RefSeq" id="WP_004366208.1">
    <property type="nucleotide sequence ID" value="NZ_AMXF01000111.1"/>
</dbReference>
<feature type="chain" id="PRO_5004128427" evidence="1">
    <location>
        <begin position="25"/>
        <end position="152"/>
    </location>
</feature>
<comment type="caution">
    <text evidence="2">The sequence shown here is derived from an EMBL/GenBank/DDBJ whole genome shotgun (WGS) entry which is preliminary data.</text>
</comment>
<feature type="signal peptide" evidence="1">
    <location>
        <begin position="1"/>
        <end position="24"/>
    </location>
</feature>
<keyword evidence="3" id="KW-1185">Reference proteome</keyword>
<reference evidence="2 3" key="1">
    <citation type="submission" date="2012-09" db="EMBL/GenBank/DDBJ databases">
        <title>Draft Genome Sequences of 6 Strains from Genus Thauera.</title>
        <authorList>
            <person name="Liu B."/>
            <person name="Shapleigh J.P."/>
            <person name="Frostegard A.H."/>
        </authorList>
    </citation>
    <scope>NUCLEOTIDE SEQUENCE [LARGE SCALE GENOMIC DNA]</scope>
    <source>
        <strain evidence="2 3">B4P</strain>
    </source>
</reference>
<proteinExistence type="predicted"/>
<organism evidence="2 3">
    <name type="scientific">Thauera phenylacetica B4P</name>
    <dbReference type="NCBI Taxonomy" id="1234382"/>
    <lineage>
        <taxon>Bacteria</taxon>
        <taxon>Pseudomonadati</taxon>
        <taxon>Pseudomonadota</taxon>
        <taxon>Betaproteobacteria</taxon>
        <taxon>Rhodocyclales</taxon>
        <taxon>Zoogloeaceae</taxon>
        <taxon>Thauera</taxon>
    </lineage>
</organism>
<gene>
    <name evidence="2" type="ORF">C667_14142</name>
</gene>
<sequence>MMTKSLISTLLLALAAGIATHARAAGDEPTALSPQACQALHQELDAVEAHVREARARGAAQANAPAPYQTLAQALEAHLDTLQAGLPAPTPATQRAQASELVSDMRDALVLVRGATHLEARLLAVQRLEDDQRLYNRVLETLGCSASRPTAL</sequence>
<evidence type="ECO:0000313" key="2">
    <source>
        <dbReference type="EMBL" id="ENO96410.1"/>
    </source>
</evidence>
<dbReference type="Proteomes" id="UP000013047">
    <property type="component" value="Unassembled WGS sequence"/>
</dbReference>
<dbReference type="AlphaFoldDB" id="N6YXX5"/>